<keyword evidence="5" id="KW-1185">Reference proteome</keyword>
<dbReference type="EMBL" id="QCYY01002404">
    <property type="protein sequence ID" value="ROT70627.1"/>
    <property type="molecule type" value="Genomic_DNA"/>
</dbReference>
<evidence type="ECO:0000259" key="3">
    <source>
        <dbReference type="PROSITE" id="PS50238"/>
    </source>
</evidence>
<evidence type="ECO:0000256" key="1">
    <source>
        <dbReference type="ARBA" id="ARBA00022468"/>
    </source>
</evidence>
<dbReference type="Pfam" id="PF00620">
    <property type="entry name" value="RhoGAP"/>
    <property type="match status" value="1"/>
</dbReference>
<feature type="compositionally biased region" description="Polar residues" evidence="2">
    <location>
        <begin position="165"/>
        <end position="175"/>
    </location>
</feature>
<feature type="compositionally biased region" description="Pro residues" evidence="2">
    <location>
        <begin position="823"/>
        <end position="832"/>
    </location>
</feature>
<reference evidence="4 5" key="1">
    <citation type="submission" date="2018-04" db="EMBL/GenBank/DDBJ databases">
        <authorList>
            <person name="Zhang X."/>
            <person name="Yuan J."/>
            <person name="Li F."/>
            <person name="Xiang J."/>
        </authorList>
    </citation>
    <scope>NUCLEOTIDE SEQUENCE [LARGE SCALE GENOMIC DNA]</scope>
    <source>
        <tissue evidence="4">Muscle</tissue>
    </source>
</reference>
<feature type="compositionally biased region" description="Polar residues" evidence="2">
    <location>
        <begin position="738"/>
        <end position="758"/>
    </location>
</feature>
<feature type="domain" description="Rho-GAP" evidence="3">
    <location>
        <begin position="195"/>
        <end position="403"/>
    </location>
</feature>
<dbReference type="SUPFAM" id="SSF48350">
    <property type="entry name" value="GTPase activation domain, GAP"/>
    <property type="match status" value="1"/>
</dbReference>
<dbReference type="Proteomes" id="UP000283509">
    <property type="component" value="Unassembled WGS sequence"/>
</dbReference>
<dbReference type="PANTHER" id="PTHR12635:SF7">
    <property type="entry name" value="RHO GTPASE ACTIVATING PROTEIN 6-RELATED"/>
    <property type="match status" value="1"/>
</dbReference>
<dbReference type="OrthoDB" id="10024839at2759"/>
<protein>
    <recommendedName>
        <fullName evidence="3">Rho-GAP domain-containing protein</fullName>
    </recommendedName>
</protein>
<name>A0A423T2A7_PENVA</name>
<proteinExistence type="predicted"/>
<feature type="compositionally biased region" description="Basic and acidic residues" evidence="2">
    <location>
        <begin position="535"/>
        <end position="565"/>
    </location>
</feature>
<dbReference type="PROSITE" id="PS50238">
    <property type="entry name" value="RHOGAP"/>
    <property type="match status" value="1"/>
</dbReference>
<reference evidence="4 5" key="2">
    <citation type="submission" date="2019-01" db="EMBL/GenBank/DDBJ databases">
        <title>The decoding of complex shrimp genome reveals the adaptation for benthos swimmer, frequently molting mechanism and breeding impact on genome.</title>
        <authorList>
            <person name="Sun Y."/>
            <person name="Gao Y."/>
            <person name="Yu Y."/>
        </authorList>
    </citation>
    <scope>NUCLEOTIDE SEQUENCE [LARGE SCALE GENOMIC DNA]</scope>
    <source>
        <tissue evidence="4">Muscle</tissue>
    </source>
</reference>
<dbReference type="GO" id="GO:0005096">
    <property type="term" value="F:GTPase activator activity"/>
    <property type="evidence" value="ECO:0007669"/>
    <property type="project" value="UniProtKB-KW"/>
</dbReference>
<dbReference type="GO" id="GO:0007165">
    <property type="term" value="P:signal transduction"/>
    <property type="evidence" value="ECO:0007669"/>
    <property type="project" value="InterPro"/>
</dbReference>
<feature type="compositionally biased region" description="Polar residues" evidence="2">
    <location>
        <begin position="839"/>
        <end position="852"/>
    </location>
</feature>
<feature type="compositionally biased region" description="Low complexity" evidence="2">
    <location>
        <begin position="798"/>
        <end position="822"/>
    </location>
</feature>
<dbReference type="SMART" id="SM00324">
    <property type="entry name" value="RhoGAP"/>
    <property type="match status" value="1"/>
</dbReference>
<dbReference type="Gene3D" id="1.10.555.10">
    <property type="entry name" value="Rho GTPase activation protein"/>
    <property type="match status" value="1"/>
</dbReference>
<feature type="region of interest" description="Disordered" evidence="2">
    <location>
        <begin position="129"/>
        <end position="178"/>
    </location>
</feature>
<feature type="compositionally biased region" description="Basic and acidic residues" evidence="2">
    <location>
        <begin position="901"/>
        <end position="918"/>
    </location>
</feature>
<organism evidence="4 5">
    <name type="scientific">Penaeus vannamei</name>
    <name type="common">Whiteleg shrimp</name>
    <name type="synonym">Litopenaeus vannamei</name>
    <dbReference type="NCBI Taxonomy" id="6689"/>
    <lineage>
        <taxon>Eukaryota</taxon>
        <taxon>Metazoa</taxon>
        <taxon>Ecdysozoa</taxon>
        <taxon>Arthropoda</taxon>
        <taxon>Crustacea</taxon>
        <taxon>Multicrustacea</taxon>
        <taxon>Malacostraca</taxon>
        <taxon>Eumalacostraca</taxon>
        <taxon>Eucarida</taxon>
        <taxon>Decapoda</taxon>
        <taxon>Dendrobranchiata</taxon>
        <taxon>Penaeoidea</taxon>
        <taxon>Penaeidae</taxon>
        <taxon>Penaeus</taxon>
    </lineage>
</organism>
<dbReference type="InterPro" id="IPR037863">
    <property type="entry name" value="RHOGAP6/36"/>
</dbReference>
<feature type="compositionally biased region" description="Low complexity" evidence="2">
    <location>
        <begin position="446"/>
        <end position="458"/>
    </location>
</feature>
<comment type="caution">
    <text evidence="4">The sequence shown here is derived from an EMBL/GenBank/DDBJ whole genome shotgun (WGS) entry which is preliminary data.</text>
</comment>
<evidence type="ECO:0000313" key="4">
    <source>
        <dbReference type="EMBL" id="ROT70627.1"/>
    </source>
</evidence>
<feature type="compositionally biased region" description="Basic and acidic residues" evidence="2">
    <location>
        <begin position="572"/>
        <end position="612"/>
    </location>
</feature>
<gene>
    <name evidence="4" type="ORF">C7M84_011091</name>
</gene>
<dbReference type="InterPro" id="IPR000198">
    <property type="entry name" value="RhoGAP_dom"/>
</dbReference>
<evidence type="ECO:0000256" key="2">
    <source>
        <dbReference type="SAM" id="MobiDB-lite"/>
    </source>
</evidence>
<feature type="compositionally biased region" description="Low complexity" evidence="2">
    <location>
        <begin position="854"/>
        <end position="871"/>
    </location>
</feature>
<evidence type="ECO:0000313" key="5">
    <source>
        <dbReference type="Proteomes" id="UP000283509"/>
    </source>
</evidence>
<feature type="compositionally biased region" description="Polar residues" evidence="2">
    <location>
        <begin position="783"/>
        <end position="792"/>
    </location>
</feature>
<dbReference type="STRING" id="6689.A0A423T2A7"/>
<dbReference type="PANTHER" id="PTHR12635">
    <property type="entry name" value="RHO-GTPASE-ACTIVATING PROTEIN 6 FAMILY MEMBER"/>
    <property type="match status" value="1"/>
</dbReference>
<feature type="region of interest" description="Disordered" evidence="2">
    <location>
        <begin position="444"/>
        <end position="468"/>
    </location>
</feature>
<feature type="region of interest" description="Disordered" evidence="2">
    <location>
        <begin position="494"/>
        <end position="948"/>
    </location>
</feature>
<feature type="compositionally biased region" description="Low complexity" evidence="2">
    <location>
        <begin position="151"/>
        <end position="160"/>
    </location>
</feature>
<accession>A0A423T2A7</accession>
<keyword evidence="1" id="KW-0343">GTPase activation</keyword>
<dbReference type="InterPro" id="IPR008936">
    <property type="entry name" value="Rho_GTPase_activation_prot"/>
</dbReference>
<sequence>MKGVDGGNTWSSVTGRVVSLENTSLLQFTEIERLTLQQLAIAKLQALNLGCQIRVPREQSNASAQKKRRPYLLKRKALTTGFFDSKKEEAKDGVASGQVFGLSLSKCLENERSRIREAAERAAAAAAAAAATPVSSVGEDGDAPLSRKSSHAGSQASFSSLIEGTKQSTTGSLESLNLERKRPSLVGGDLLPPGTTMPDLLTVEPSPQIPSLVNKCLKHLETNGMHTLGIFRVSSSKKRVRQLREEFDTGQEVWLNEECCPHDVATLLKEFFRDLPEPLLTRELYEPLIKTQKIRNRKLQFEALQHLIQLLPVPNRDTLYSLLNFLATVAENSVDHHTNTGETLQGNKMDSSNLATLFAPNILHTVKPGTETMSTSDMATHAEERIDVINVIRSMIDHNKELFQVSSELLDETYQHLMDTHPEALDLLLRRRCTGPDELDLDVETSSSVFEGSECSSSLPRSPTDLTHHHDFDRLRMSLEEGEGMRMLRREEVVHEGAAVAPMQQSGRRRYPDEEEDGRGRRRDKGADVPVSSASEERGWFRKREKSSSRELDRTSEERQPEKSRWFRKRDKSSSRGSEDRNFRREDSDRRRDKGKSKDEASVTGSDRRKGTDASGKGRSASKEKVESLGLRNQEEEDRGQHRKRSSSDQSVNQERLQVPEPTVRRLSSPEIDNSGVITASLRIPVPLAQGGGPLAFAQDKEIPFIEDSSTSDDKKNRQRSSPHKGGGSPRNDIARQRSGSSDSYLGQPITGTMSFQPLTKKGGDKQSHDSVLSSSSADVYTLSPSPRNTPLSDVYASGTSSPLSGAGSPPLWLSPDSGTPGLSPPNSPPPQPRRRGESSNNPIAHSVTHTFGTKPPATPSKSKSSSSVASHGLFPIGRSKTADNIKTVTHHTEGSGTTSESRDEIARETRGHRDYGGGRRYTRRRYTGERHPTGHLPDMSASNVSEGQTQLWKRWEIIASDPTEPETFV</sequence>
<dbReference type="AlphaFoldDB" id="A0A423T2A7"/>